<gene>
    <name evidence="2" type="ORF">ACFSRY_00320</name>
</gene>
<evidence type="ECO:0000256" key="1">
    <source>
        <dbReference type="SAM" id="MobiDB-lite"/>
    </source>
</evidence>
<feature type="region of interest" description="Disordered" evidence="1">
    <location>
        <begin position="15"/>
        <end position="192"/>
    </location>
</feature>
<keyword evidence="3" id="KW-1185">Reference proteome</keyword>
<feature type="compositionally biased region" description="Polar residues" evidence="1">
    <location>
        <begin position="25"/>
        <end position="34"/>
    </location>
</feature>
<feature type="compositionally biased region" description="Low complexity" evidence="1">
    <location>
        <begin position="87"/>
        <end position="97"/>
    </location>
</feature>
<dbReference type="RefSeq" id="WP_377502099.1">
    <property type="nucleotide sequence ID" value="NZ_JBHULU010000001.1"/>
</dbReference>
<protein>
    <submittedName>
        <fullName evidence="2">Uncharacterized protein</fullName>
    </submittedName>
</protein>
<dbReference type="Proteomes" id="UP001597544">
    <property type="component" value="Unassembled WGS sequence"/>
</dbReference>
<sequence>MNNNFDYNPINKNHYADFDEHGNPLTGNRNSLSRYTPDRGFGMNRGSEENDEPRRSRNSNAAHAYGDMSRGTRYGEGGSRQGGGSSYGHSNYGLSGNKGPRFTQHDRSRDESRQYNAYGDSNHYDTRNHRLSNSFGRSSDGGYIHDDRNRGYPNQGHYDDSYQGGRYRNSGQQDAGYDRERYNRQNMSQNRIDYSNRGYIDEGWRSRQENERYDNRFNNERDRFNRNRGW</sequence>
<feature type="compositionally biased region" description="Gly residues" evidence="1">
    <location>
        <begin position="74"/>
        <end position="86"/>
    </location>
</feature>
<proteinExistence type="predicted"/>
<reference evidence="3" key="1">
    <citation type="journal article" date="2019" name="Int. J. Syst. Evol. Microbiol.">
        <title>The Global Catalogue of Microorganisms (GCM) 10K type strain sequencing project: providing services to taxonomists for standard genome sequencing and annotation.</title>
        <authorList>
            <consortium name="The Broad Institute Genomics Platform"/>
            <consortium name="The Broad Institute Genome Sequencing Center for Infectious Disease"/>
            <person name="Wu L."/>
            <person name="Ma J."/>
        </authorList>
    </citation>
    <scope>NUCLEOTIDE SEQUENCE [LARGE SCALE GENOMIC DNA]</scope>
    <source>
        <strain evidence="3">KCTC 42498</strain>
    </source>
</reference>
<accession>A0ABW5IH21</accession>
<organism evidence="2 3">
    <name type="scientific">Pontibacter locisalis</name>
    <dbReference type="NCBI Taxonomy" id="1719035"/>
    <lineage>
        <taxon>Bacteria</taxon>
        <taxon>Pseudomonadati</taxon>
        <taxon>Bacteroidota</taxon>
        <taxon>Cytophagia</taxon>
        <taxon>Cytophagales</taxon>
        <taxon>Hymenobacteraceae</taxon>
        <taxon>Pontibacter</taxon>
    </lineage>
</organism>
<name>A0ABW5IH21_9BACT</name>
<evidence type="ECO:0000313" key="3">
    <source>
        <dbReference type="Proteomes" id="UP001597544"/>
    </source>
</evidence>
<dbReference type="EMBL" id="JBHULU010000001">
    <property type="protein sequence ID" value="MFD2512292.1"/>
    <property type="molecule type" value="Genomic_DNA"/>
</dbReference>
<feature type="compositionally biased region" description="Basic and acidic residues" evidence="1">
    <location>
        <begin position="46"/>
        <end position="55"/>
    </location>
</feature>
<feature type="compositionally biased region" description="Basic and acidic residues" evidence="1">
    <location>
        <begin position="103"/>
        <end position="113"/>
    </location>
</feature>
<comment type="caution">
    <text evidence="2">The sequence shown here is derived from an EMBL/GenBank/DDBJ whole genome shotgun (WGS) entry which is preliminary data.</text>
</comment>
<evidence type="ECO:0000313" key="2">
    <source>
        <dbReference type="EMBL" id="MFD2512292.1"/>
    </source>
</evidence>